<name>A0A9Q0FT28_9ROSI</name>
<dbReference type="GO" id="GO:0003729">
    <property type="term" value="F:mRNA binding"/>
    <property type="evidence" value="ECO:0007669"/>
    <property type="project" value="InterPro"/>
</dbReference>
<keyword evidence="5" id="KW-1185">Reference proteome</keyword>
<comment type="caution">
    <text evidence="4">The sequence shown here is derived from an EMBL/GenBank/DDBJ whole genome shotgun (WGS) entry which is preliminary data.</text>
</comment>
<accession>A0A9Q0FT28</accession>
<evidence type="ECO:0000313" key="4">
    <source>
        <dbReference type="EMBL" id="KAJ4837038.1"/>
    </source>
</evidence>
<comment type="similarity">
    <text evidence="1">Belongs to the PPR family. P subfamily.</text>
</comment>
<dbReference type="Gene3D" id="1.25.40.10">
    <property type="entry name" value="Tetratricopeptide repeat domain"/>
    <property type="match status" value="3"/>
</dbReference>
<dbReference type="InterPro" id="IPR002885">
    <property type="entry name" value="PPR_rpt"/>
</dbReference>
<reference evidence="4" key="2">
    <citation type="journal article" date="2023" name="Plants (Basel)">
        <title>Annotation of the Turnera subulata (Passifloraceae) Draft Genome Reveals the S-Locus Evolved after the Divergence of Turneroideae from Passifloroideae in a Stepwise Manner.</title>
        <authorList>
            <person name="Henning P.M."/>
            <person name="Roalson E.H."/>
            <person name="Mir W."/>
            <person name="McCubbin A.G."/>
            <person name="Shore J.S."/>
        </authorList>
    </citation>
    <scope>NUCLEOTIDE SEQUENCE</scope>
    <source>
        <strain evidence="4">F60SS</strain>
    </source>
</reference>
<reference evidence="4" key="1">
    <citation type="submission" date="2022-02" db="EMBL/GenBank/DDBJ databases">
        <authorList>
            <person name="Henning P.M."/>
            <person name="McCubbin A.G."/>
            <person name="Shore J.S."/>
        </authorList>
    </citation>
    <scope>NUCLEOTIDE SEQUENCE</scope>
    <source>
        <strain evidence="4">F60SS</strain>
        <tissue evidence="4">Leaves</tissue>
    </source>
</reference>
<feature type="repeat" description="PPR" evidence="3">
    <location>
        <begin position="232"/>
        <end position="266"/>
    </location>
</feature>
<dbReference type="PROSITE" id="PS51375">
    <property type="entry name" value="PPR"/>
    <property type="match status" value="1"/>
</dbReference>
<keyword evidence="2" id="KW-0677">Repeat</keyword>
<dbReference type="PANTHER" id="PTHR47874:SF1">
    <property type="entry name" value="OS05G0407900 PROTEIN"/>
    <property type="match status" value="1"/>
</dbReference>
<dbReference type="Pfam" id="PF13041">
    <property type="entry name" value="PPR_2"/>
    <property type="match status" value="1"/>
</dbReference>
<evidence type="ECO:0000256" key="3">
    <source>
        <dbReference type="PROSITE-ProRule" id="PRU00708"/>
    </source>
</evidence>
<evidence type="ECO:0000256" key="2">
    <source>
        <dbReference type="ARBA" id="ARBA00022737"/>
    </source>
</evidence>
<protein>
    <recommendedName>
        <fullName evidence="6">Pentacotripeptide-repeat region of PRORP domain-containing protein</fullName>
    </recommendedName>
</protein>
<evidence type="ECO:0000313" key="5">
    <source>
        <dbReference type="Proteomes" id="UP001141552"/>
    </source>
</evidence>
<dbReference type="Pfam" id="PF01535">
    <property type="entry name" value="PPR"/>
    <property type="match status" value="2"/>
</dbReference>
<dbReference type="AlphaFoldDB" id="A0A9Q0FT28"/>
<dbReference type="EMBL" id="JAKUCV010003958">
    <property type="protein sequence ID" value="KAJ4837038.1"/>
    <property type="molecule type" value="Genomic_DNA"/>
</dbReference>
<dbReference type="InterPro" id="IPR011990">
    <property type="entry name" value="TPR-like_helical_dom_sf"/>
</dbReference>
<dbReference type="PANTHER" id="PTHR47874">
    <property type="entry name" value="EXPRESSED PROTEIN"/>
    <property type="match status" value="1"/>
</dbReference>
<dbReference type="Proteomes" id="UP001141552">
    <property type="component" value="Unassembled WGS sequence"/>
</dbReference>
<evidence type="ECO:0008006" key="6">
    <source>
        <dbReference type="Google" id="ProtNLM"/>
    </source>
</evidence>
<proteinExistence type="inferred from homology"/>
<evidence type="ECO:0000256" key="1">
    <source>
        <dbReference type="ARBA" id="ARBA00007626"/>
    </source>
</evidence>
<dbReference type="NCBIfam" id="TIGR00756">
    <property type="entry name" value="PPR"/>
    <property type="match status" value="2"/>
</dbReference>
<dbReference type="OrthoDB" id="185373at2759"/>
<dbReference type="InterPro" id="IPR044179">
    <property type="entry name" value="PPR5-like"/>
</dbReference>
<organism evidence="4 5">
    <name type="scientific">Turnera subulata</name>
    <dbReference type="NCBI Taxonomy" id="218843"/>
    <lineage>
        <taxon>Eukaryota</taxon>
        <taxon>Viridiplantae</taxon>
        <taxon>Streptophyta</taxon>
        <taxon>Embryophyta</taxon>
        <taxon>Tracheophyta</taxon>
        <taxon>Spermatophyta</taxon>
        <taxon>Magnoliopsida</taxon>
        <taxon>eudicotyledons</taxon>
        <taxon>Gunneridae</taxon>
        <taxon>Pentapetalae</taxon>
        <taxon>rosids</taxon>
        <taxon>fabids</taxon>
        <taxon>Malpighiales</taxon>
        <taxon>Passifloraceae</taxon>
        <taxon>Turnera</taxon>
    </lineage>
</organism>
<sequence>MKRVIRIAEVVAQQELLCSFKNPAKTLTSSTSPLFTLLRSPNYPFSSRDYCAHPTSATPAPPPSPSSFLSAAIGLFIDKLSSEAVEEKEDLAKTVADQLIEKSGDLDAVVGVLEGNGKLLFSTYSDGSGFIELLHHLTSRPHLALEVFNWRRKQSENSFPMTVEEYSKGIMVAGRNKNVETAINLFEEACTKNLEATSTYNALLGAFVYNGLLDKCLALFEDLKKHPSCSPSIVTYNILISAYGRLSLLDHMEAAFREVEGSNLSANLTTYNNLISGYLTAWAWDHMDKTFQRLKAGPVKADLHTHLLMLRGYAHAGNLEKMEEIYELVKDHVNQNELPLIRAMICAYCKSSVADRVEKIEALMKHIPDGDYRPWLNVLLIKLYAQEDNIERMEDSINEAFDHKTSVTTVTVMKIIISAYYRYKAVDRLANFIRRAEDAGWRICRSLYHCKMLMYGEENRLEEMEAVLHEMEKLKLRPCKSTLWILYKAYENWDDRHKVQLIAGLMCKHGYGIPFKLSSS</sequence>
<gene>
    <name evidence="4" type="ORF">Tsubulata_028293</name>
</gene>